<dbReference type="PANTHER" id="PTHR32027:SF9">
    <property type="entry name" value="BLL3847 PROTEIN"/>
    <property type="match status" value="1"/>
</dbReference>
<organism evidence="2 3">
    <name type="scientific">Paracoccus spongiarum</name>
    <dbReference type="NCBI Taxonomy" id="3064387"/>
    <lineage>
        <taxon>Bacteria</taxon>
        <taxon>Pseudomonadati</taxon>
        <taxon>Pseudomonadota</taxon>
        <taxon>Alphaproteobacteria</taxon>
        <taxon>Rhodobacterales</taxon>
        <taxon>Paracoccaceae</taxon>
        <taxon>Paracoccus</taxon>
    </lineage>
</organism>
<dbReference type="InterPro" id="IPR011059">
    <property type="entry name" value="Metal-dep_hydrolase_composite"/>
</dbReference>
<evidence type="ECO:0000313" key="3">
    <source>
        <dbReference type="Proteomes" id="UP001224997"/>
    </source>
</evidence>
<dbReference type="EMBL" id="JAVAMQ010000021">
    <property type="protein sequence ID" value="MDP5308709.1"/>
    <property type="molecule type" value="Genomic_DNA"/>
</dbReference>
<gene>
    <name evidence="2" type="ORF">Q5Y72_16630</name>
</gene>
<dbReference type="Gene3D" id="2.30.40.10">
    <property type="entry name" value="Urease, subunit C, domain 1"/>
    <property type="match status" value="1"/>
</dbReference>
<reference evidence="2 3" key="1">
    <citation type="submission" date="2023-08" db="EMBL/GenBank/DDBJ databases">
        <authorList>
            <person name="Park J.-S."/>
        </authorList>
    </citation>
    <scope>NUCLEOTIDE SEQUENCE [LARGE SCALE GENOMIC DNA]</scope>
    <source>
        <strain evidence="2 3">2205BS29-5</strain>
    </source>
</reference>
<dbReference type="InterPro" id="IPR052349">
    <property type="entry name" value="Metallo-hydrolase_Enzymes"/>
</dbReference>
<comment type="caution">
    <text evidence="2">The sequence shown here is derived from an EMBL/GenBank/DDBJ whole genome shotgun (WGS) entry which is preliminary data.</text>
</comment>
<feature type="domain" description="Amidohydrolase 3" evidence="1">
    <location>
        <begin position="62"/>
        <end position="141"/>
    </location>
</feature>
<keyword evidence="3" id="KW-1185">Reference proteome</keyword>
<sequence length="434" mass="46262">MLHDGTKAGLHGKIEGRATLLTGGRVIRDQGDVAAAAILIGPDGRIRDIGPDLSGGPAADRVDLKGRLISPGFVDMHQHLDKTSVLRFAPNPSGTLQGAREAFARYARQSGPADISRRAGRTMRRCLSRGTTAIRSHVNVDKDAGFNGIEALAQLREDWRDRMTLQLVAFMMAHPGQDFDWLDANVDAAVALADVVGGTPAVSHDPARYIDTLFGAAARAGKAVDLHLDEHLNPAATHFDTALDCVERYGMQGRTVFSHVSALSAMPGEDFRRIMDRMIRLEVGAVTLPAANLYLQGRDHPILPPRGLTRVAEMMRGGVAIATASDNIQDPFVPTGSGDMTEIARWTLLAGHLLANELPATHAMITSVPARLMGLGPDHGLKAGAWADLVVTDCAAVDTLIAGGADDMQVWSRGRPVSRLSVEPAETEITAADA</sequence>
<dbReference type="CDD" id="cd01293">
    <property type="entry name" value="Bact_CD"/>
    <property type="match status" value="1"/>
</dbReference>
<name>A0ABT9JFU9_9RHOB</name>
<dbReference type="InterPro" id="IPR032466">
    <property type="entry name" value="Metal_Hydrolase"/>
</dbReference>
<dbReference type="InterPro" id="IPR013108">
    <property type="entry name" value="Amidohydro_3"/>
</dbReference>
<proteinExistence type="predicted"/>
<evidence type="ECO:0000259" key="1">
    <source>
        <dbReference type="Pfam" id="PF07969"/>
    </source>
</evidence>
<protein>
    <submittedName>
        <fullName evidence="2">Amidohydrolase family protein</fullName>
    </submittedName>
</protein>
<dbReference type="Gene3D" id="3.20.20.140">
    <property type="entry name" value="Metal-dependent hydrolases"/>
    <property type="match status" value="1"/>
</dbReference>
<dbReference type="RefSeq" id="WP_305964548.1">
    <property type="nucleotide sequence ID" value="NZ_JAVAMQ010000021.1"/>
</dbReference>
<feature type="domain" description="Amidohydrolase 3" evidence="1">
    <location>
        <begin position="181"/>
        <end position="397"/>
    </location>
</feature>
<dbReference type="Pfam" id="PF07969">
    <property type="entry name" value="Amidohydro_3"/>
    <property type="match status" value="2"/>
</dbReference>
<dbReference type="PANTHER" id="PTHR32027">
    <property type="entry name" value="CYTOSINE DEAMINASE"/>
    <property type="match status" value="1"/>
</dbReference>
<evidence type="ECO:0000313" key="2">
    <source>
        <dbReference type="EMBL" id="MDP5308709.1"/>
    </source>
</evidence>
<dbReference type="SUPFAM" id="SSF51338">
    <property type="entry name" value="Composite domain of metallo-dependent hydrolases"/>
    <property type="match status" value="1"/>
</dbReference>
<accession>A0ABT9JFU9</accession>
<dbReference type="Proteomes" id="UP001224997">
    <property type="component" value="Unassembled WGS sequence"/>
</dbReference>
<dbReference type="SUPFAM" id="SSF51556">
    <property type="entry name" value="Metallo-dependent hydrolases"/>
    <property type="match status" value="1"/>
</dbReference>